<sequence>MEKVVIEIAGMSCQACVKTVNAVLTALPGVEQVEVALAAGQASISYDPELANVTQFKEAIEAAGFDAR</sequence>
<dbReference type="AlphaFoldDB" id="A0A1A8XQ42"/>
<dbReference type="CDD" id="cd00371">
    <property type="entry name" value="HMA"/>
    <property type="match status" value="1"/>
</dbReference>
<dbReference type="InterPro" id="IPR006121">
    <property type="entry name" value="HMA_dom"/>
</dbReference>
<dbReference type="PRINTS" id="PR00942">
    <property type="entry name" value="CUATPASEI"/>
</dbReference>
<dbReference type="Gene3D" id="3.30.70.100">
    <property type="match status" value="1"/>
</dbReference>
<evidence type="ECO:0000256" key="1">
    <source>
        <dbReference type="ARBA" id="ARBA00022723"/>
    </source>
</evidence>
<dbReference type="PROSITE" id="PS01047">
    <property type="entry name" value="HMA_1"/>
    <property type="match status" value="1"/>
</dbReference>
<feature type="domain" description="HMA" evidence="2">
    <location>
        <begin position="2"/>
        <end position="68"/>
    </location>
</feature>
<dbReference type="InterPro" id="IPR036163">
    <property type="entry name" value="HMA_dom_sf"/>
</dbReference>
<evidence type="ECO:0000259" key="2">
    <source>
        <dbReference type="PROSITE" id="PS50846"/>
    </source>
</evidence>
<dbReference type="PROSITE" id="PS50846">
    <property type="entry name" value="HMA_2"/>
    <property type="match status" value="1"/>
</dbReference>
<proteinExistence type="predicted"/>
<gene>
    <name evidence="3" type="ORF">ACCAA_30019</name>
</gene>
<dbReference type="GO" id="GO:0046872">
    <property type="term" value="F:metal ion binding"/>
    <property type="evidence" value="ECO:0007669"/>
    <property type="project" value="UniProtKB-KW"/>
</dbReference>
<evidence type="ECO:0000313" key="4">
    <source>
        <dbReference type="Proteomes" id="UP000199169"/>
    </source>
</evidence>
<keyword evidence="1" id="KW-0479">Metal-binding</keyword>
<dbReference type="PANTHER" id="PTHR46594">
    <property type="entry name" value="P-TYPE CATION-TRANSPORTING ATPASE"/>
    <property type="match status" value="1"/>
</dbReference>
<dbReference type="EMBL" id="FLQX01000105">
    <property type="protein sequence ID" value="SBT06063.1"/>
    <property type="molecule type" value="Genomic_DNA"/>
</dbReference>
<dbReference type="RefSeq" id="WP_186406938.1">
    <property type="nucleotide sequence ID" value="NZ_FLQX01000105.1"/>
</dbReference>
<dbReference type="PANTHER" id="PTHR46594:SF4">
    <property type="entry name" value="P-TYPE CATION-TRANSPORTING ATPASE"/>
    <property type="match status" value="1"/>
</dbReference>
<reference evidence="3 4" key="1">
    <citation type="submission" date="2016-06" db="EMBL/GenBank/DDBJ databases">
        <authorList>
            <person name="Kjaerup R.B."/>
            <person name="Dalgaard T.S."/>
            <person name="Juul-Madsen H.R."/>
        </authorList>
    </citation>
    <scope>NUCLEOTIDE SEQUENCE [LARGE SCALE GENOMIC DNA]</scope>
    <source>
        <strain evidence="3">3</strain>
    </source>
</reference>
<dbReference type="STRING" id="1860102.ACCAA_30019"/>
<protein>
    <submittedName>
        <fullName evidence="3">Heavy metal transport/detoxification protein</fullName>
    </submittedName>
</protein>
<name>A0A1A8XQ42_9PROT</name>
<evidence type="ECO:0000313" key="3">
    <source>
        <dbReference type="EMBL" id="SBT06063.1"/>
    </source>
</evidence>
<dbReference type="Pfam" id="PF00403">
    <property type="entry name" value="HMA"/>
    <property type="match status" value="1"/>
</dbReference>
<dbReference type="FunFam" id="3.30.70.100:FF:000005">
    <property type="entry name" value="Copper-exporting P-type ATPase A"/>
    <property type="match status" value="1"/>
</dbReference>
<dbReference type="SUPFAM" id="SSF55008">
    <property type="entry name" value="HMA, heavy metal-associated domain"/>
    <property type="match status" value="1"/>
</dbReference>
<dbReference type="Proteomes" id="UP000199169">
    <property type="component" value="Unassembled WGS sequence"/>
</dbReference>
<keyword evidence="4" id="KW-1185">Reference proteome</keyword>
<organism evidence="3 4">
    <name type="scientific">Candidatus Accumulibacter aalborgensis</name>
    <dbReference type="NCBI Taxonomy" id="1860102"/>
    <lineage>
        <taxon>Bacteria</taxon>
        <taxon>Pseudomonadati</taxon>
        <taxon>Pseudomonadota</taxon>
        <taxon>Betaproteobacteria</taxon>
        <taxon>Candidatus Accumulibacter</taxon>
    </lineage>
</organism>
<dbReference type="InterPro" id="IPR017969">
    <property type="entry name" value="Heavy-metal-associated_CS"/>
</dbReference>
<accession>A0A1A8XQ42</accession>